<dbReference type="InterPro" id="IPR028357">
    <property type="entry name" value="UDPglc_DH_bac"/>
</dbReference>
<gene>
    <name evidence="13" type="ORF">GO495_08000</name>
</gene>
<comment type="catalytic activity">
    <reaction evidence="7 8">
        <text>UDP-alpha-D-glucose + 2 NAD(+) + H2O = UDP-alpha-D-glucuronate + 2 NADH + 3 H(+)</text>
        <dbReference type="Rhea" id="RHEA:23596"/>
        <dbReference type="ChEBI" id="CHEBI:15377"/>
        <dbReference type="ChEBI" id="CHEBI:15378"/>
        <dbReference type="ChEBI" id="CHEBI:57540"/>
        <dbReference type="ChEBI" id="CHEBI:57945"/>
        <dbReference type="ChEBI" id="CHEBI:58052"/>
        <dbReference type="ChEBI" id="CHEBI:58885"/>
        <dbReference type="EC" id="1.1.1.22"/>
    </reaction>
</comment>
<dbReference type="PANTHER" id="PTHR43750">
    <property type="entry name" value="UDP-GLUCOSE 6-DEHYDROGENASE TUAD"/>
    <property type="match status" value="1"/>
</dbReference>
<evidence type="ECO:0000256" key="6">
    <source>
        <dbReference type="ARBA" id="ARBA00023027"/>
    </source>
</evidence>
<dbReference type="InterPro" id="IPR014027">
    <property type="entry name" value="UDP-Glc/GDP-Man_DH_C"/>
</dbReference>
<dbReference type="SUPFAM" id="SSF48179">
    <property type="entry name" value="6-phosphogluconate dehydrogenase C-terminal domain-like"/>
    <property type="match status" value="1"/>
</dbReference>
<evidence type="ECO:0000256" key="11">
    <source>
        <dbReference type="PIRSR" id="PIRSR500134-3"/>
    </source>
</evidence>
<evidence type="ECO:0000256" key="4">
    <source>
        <dbReference type="ARBA" id="ARBA00015132"/>
    </source>
</evidence>
<comment type="similarity">
    <text evidence="2 8">Belongs to the UDP-glucose/GDP-mannose dehydrogenase family.</text>
</comment>
<dbReference type="Pfam" id="PF00984">
    <property type="entry name" value="UDPG_MGDP_dh"/>
    <property type="match status" value="1"/>
</dbReference>
<dbReference type="Proteomes" id="UP000468388">
    <property type="component" value="Unassembled WGS sequence"/>
</dbReference>
<evidence type="ECO:0000256" key="10">
    <source>
        <dbReference type="PIRSR" id="PIRSR500134-2"/>
    </source>
</evidence>
<feature type="binding site" evidence="10">
    <location>
        <begin position="150"/>
        <end position="153"/>
    </location>
    <ligand>
        <name>substrate</name>
    </ligand>
</feature>
<dbReference type="SUPFAM" id="SSF51735">
    <property type="entry name" value="NAD(P)-binding Rossmann-fold domains"/>
    <property type="match status" value="1"/>
</dbReference>
<evidence type="ECO:0000256" key="9">
    <source>
        <dbReference type="PIRSR" id="PIRSR500134-1"/>
    </source>
</evidence>
<feature type="active site" description="Nucleophile" evidence="9">
    <location>
        <position position="261"/>
    </location>
</feature>
<feature type="domain" description="UDP-glucose/GDP-mannose dehydrogenase C-terminal" evidence="12">
    <location>
        <begin position="315"/>
        <end position="417"/>
    </location>
</feature>
<dbReference type="Pfam" id="PF03720">
    <property type="entry name" value="UDPG_MGDP_dh_C"/>
    <property type="match status" value="1"/>
</dbReference>
<dbReference type="PIRSF" id="PIRSF500134">
    <property type="entry name" value="UDPglc_DH_bac"/>
    <property type="match status" value="1"/>
</dbReference>
<keyword evidence="14" id="KW-1185">Reference proteome</keyword>
<dbReference type="SMART" id="SM00984">
    <property type="entry name" value="UDPG_MGDP_dh_C"/>
    <property type="match status" value="1"/>
</dbReference>
<evidence type="ECO:0000256" key="8">
    <source>
        <dbReference type="PIRNR" id="PIRNR000124"/>
    </source>
</evidence>
<dbReference type="Gene3D" id="3.40.50.720">
    <property type="entry name" value="NAD(P)-binding Rossmann-like Domain"/>
    <property type="match status" value="2"/>
</dbReference>
<feature type="binding site" evidence="11">
    <location>
        <position position="121"/>
    </location>
    <ligand>
        <name>NAD(+)</name>
        <dbReference type="ChEBI" id="CHEBI:57540"/>
    </ligand>
</feature>
<feature type="binding site" evidence="10">
    <location>
        <begin position="250"/>
        <end position="254"/>
    </location>
    <ligand>
        <name>substrate</name>
    </ligand>
</feature>
<dbReference type="InterPro" id="IPR014026">
    <property type="entry name" value="UDP-Glc/GDP-Man_DH_dimer"/>
</dbReference>
<dbReference type="PANTHER" id="PTHR43750:SF3">
    <property type="entry name" value="UDP-GLUCOSE 6-DEHYDROGENASE TUAD"/>
    <property type="match status" value="1"/>
</dbReference>
<dbReference type="EMBL" id="WRXO01000002">
    <property type="protein sequence ID" value="MVT40522.1"/>
    <property type="molecule type" value="Genomic_DNA"/>
</dbReference>
<dbReference type="OrthoDB" id="9803238at2"/>
<feature type="binding site" evidence="11">
    <location>
        <position position="35"/>
    </location>
    <ligand>
        <name>NAD(+)</name>
        <dbReference type="ChEBI" id="CHEBI:57540"/>
    </ligand>
</feature>
<evidence type="ECO:0000256" key="1">
    <source>
        <dbReference type="ARBA" id="ARBA00004701"/>
    </source>
</evidence>
<dbReference type="InterPro" id="IPR036220">
    <property type="entry name" value="UDP-Glc/GDP-Man_DH_C_sf"/>
</dbReference>
<dbReference type="PIRSF" id="PIRSF000124">
    <property type="entry name" value="UDPglc_GDPman_dh"/>
    <property type="match status" value="1"/>
</dbReference>
<dbReference type="InterPro" id="IPR036291">
    <property type="entry name" value="NAD(P)-bd_dom_sf"/>
</dbReference>
<evidence type="ECO:0000256" key="3">
    <source>
        <dbReference type="ARBA" id="ARBA00012954"/>
    </source>
</evidence>
<dbReference type="InterPro" id="IPR008927">
    <property type="entry name" value="6-PGluconate_DH-like_C_sf"/>
</dbReference>
<dbReference type="Pfam" id="PF03721">
    <property type="entry name" value="UDPG_MGDP_dh_N"/>
    <property type="match status" value="1"/>
</dbReference>
<organism evidence="13 14">
    <name type="scientific">Chitinophaga oryziterrae</name>
    <dbReference type="NCBI Taxonomy" id="1031224"/>
    <lineage>
        <taxon>Bacteria</taxon>
        <taxon>Pseudomonadati</taxon>
        <taxon>Bacteroidota</taxon>
        <taxon>Chitinophagia</taxon>
        <taxon>Chitinophagales</taxon>
        <taxon>Chitinophagaceae</taxon>
        <taxon>Chitinophaga</taxon>
    </lineage>
</organism>
<reference evidence="13 14" key="1">
    <citation type="submission" date="2019-12" db="EMBL/GenBank/DDBJ databases">
        <title>The draft genomic sequence of strain Chitinophaga oryziterrae JCM 16595.</title>
        <authorList>
            <person name="Zhang X."/>
        </authorList>
    </citation>
    <scope>NUCLEOTIDE SEQUENCE [LARGE SCALE GENOMIC DNA]</scope>
    <source>
        <strain evidence="13 14">JCM 16595</strain>
    </source>
</reference>
<comment type="caution">
    <text evidence="13">The sequence shown here is derived from an EMBL/GenBank/DDBJ whole genome shotgun (WGS) entry which is preliminary data.</text>
</comment>
<dbReference type="GO" id="GO:0000271">
    <property type="term" value="P:polysaccharide biosynthetic process"/>
    <property type="evidence" value="ECO:0007669"/>
    <property type="project" value="InterPro"/>
</dbReference>
<feature type="binding site" evidence="10">
    <location>
        <position position="322"/>
    </location>
    <ligand>
        <name>substrate</name>
    </ligand>
</feature>
<evidence type="ECO:0000256" key="2">
    <source>
        <dbReference type="ARBA" id="ARBA00006601"/>
    </source>
</evidence>
<dbReference type="EC" id="1.1.1.22" evidence="3 8"/>
<dbReference type="RefSeq" id="WP_157299201.1">
    <property type="nucleotide sequence ID" value="NZ_BAAAZB010000010.1"/>
</dbReference>
<proteinExistence type="inferred from homology"/>
<dbReference type="InterPro" id="IPR017476">
    <property type="entry name" value="UDP-Glc/GDP-Man"/>
</dbReference>
<dbReference type="UniPathway" id="UPA00038">
    <property type="reaction ID" value="UER00491"/>
</dbReference>
<evidence type="ECO:0000259" key="12">
    <source>
        <dbReference type="SMART" id="SM00984"/>
    </source>
</evidence>
<sequence length="436" mass="48444">MKITVVGTGYVGLVTGTCFAETGNNVICVDIDVNKVNKLSNGQITIYEPGLEKLFDRNLKEDRLHFTTNLAEGVKDAEVIFLALPTPPGEDGSADLSYILRVAEDLGKIITDYKVIIDKSTVPVGTAEKVYAMIAKNCKSEFDVVSNPEFLREGVAVDDFMKPDRVVIGTRSERARKVMGELFAPFVRQGNPILFMDEKSAELTKYAANSFLATKISFMNEIAVLCEKLGADVDMVRRGVGSDDRIGKRFLFPGIGYGGSCFPKDVQALVKSSEDADYEFRILNAVMDVNEKQKLFLLPKINSWFKNDLKGKHFALWGLAFKPNTDDIREAPALYMIDALVDAGATVSVFDPEAMANVERLLGNKVTYAPHQYECLNNADALIIATEWSVFRTPDFDKIKTTLKNSLIFDGRNLFDVTRMRELGFHYESVGRSATI</sequence>
<feature type="binding site" evidence="11">
    <location>
        <position position="153"/>
    </location>
    <ligand>
        <name>NAD(+)</name>
        <dbReference type="ChEBI" id="CHEBI:57540"/>
    </ligand>
</feature>
<evidence type="ECO:0000313" key="14">
    <source>
        <dbReference type="Proteomes" id="UP000468388"/>
    </source>
</evidence>
<feature type="binding site" evidence="11">
    <location>
        <position position="86"/>
    </location>
    <ligand>
        <name>NAD(+)</name>
        <dbReference type="ChEBI" id="CHEBI:57540"/>
    </ligand>
</feature>
<dbReference type="InterPro" id="IPR001732">
    <property type="entry name" value="UDP-Glc/GDP-Man_DH_N"/>
</dbReference>
<dbReference type="NCBIfam" id="TIGR03026">
    <property type="entry name" value="NDP-sugDHase"/>
    <property type="match status" value="1"/>
</dbReference>
<comment type="pathway">
    <text evidence="1">Nucleotide-sugar biosynthesis; UDP-alpha-D-glucuronate biosynthesis; UDP-alpha-D-glucuronate from UDP-alpha-D-glucose: step 1/1.</text>
</comment>
<dbReference type="AlphaFoldDB" id="A0A6N8J8T3"/>
<name>A0A6N8J8T3_9BACT</name>
<evidence type="ECO:0000256" key="5">
    <source>
        <dbReference type="ARBA" id="ARBA00023002"/>
    </source>
</evidence>
<keyword evidence="6 8" id="KW-0520">NAD</keyword>
<feature type="binding site" evidence="11">
    <location>
        <position position="329"/>
    </location>
    <ligand>
        <name>NAD(+)</name>
        <dbReference type="ChEBI" id="CHEBI:57540"/>
    </ligand>
</feature>
<feature type="binding site" evidence="11">
    <location>
        <position position="30"/>
    </location>
    <ligand>
        <name>NAD(+)</name>
        <dbReference type="ChEBI" id="CHEBI:57540"/>
    </ligand>
</feature>
<dbReference type="GO" id="GO:0006065">
    <property type="term" value="P:UDP-glucuronate biosynthetic process"/>
    <property type="evidence" value="ECO:0007669"/>
    <property type="project" value="UniProtKB-UniPathway"/>
</dbReference>
<dbReference type="GO" id="GO:0051287">
    <property type="term" value="F:NAD binding"/>
    <property type="evidence" value="ECO:0007669"/>
    <property type="project" value="InterPro"/>
</dbReference>
<evidence type="ECO:0000313" key="13">
    <source>
        <dbReference type="EMBL" id="MVT40522.1"/>
    </source>
</evidence>
<feature type="binding site" evidence="10">
    <location>
        <position position="205"/>
    </location>
    <ligand>
        <name>substrate</name>
    </ligand>
</feature>
<evidence type="ECO:0000256" key="7">
    <source>
        <dbReference type="ARBA" id="ARBA00047473"/>
    </source>
</evidence>
<protein>
    <recommendedName>
        <fullName evidence="4 8">UDP-glucose 6-dehydrogenase</fullName>
        <ecNumber evidence="3 8">1.1.1.22</ecNumber>
    </recommendedName>
</protein>
<dbReference type="SUPFAM" id="SSF52413">
    <property type="entry name" value="UDP-glucose/GDP-mannose dehydrogenase C-terminal domain"/>
    <property type="match status" value="1"/>
</dbReference>
<dbReference type="GO" id="GO:0003979">
    <property type="term" value="F:UDP-glucose 6-dehydrogenase activity"/>
    <property type="evidence" value="ECO:0007669"/>
    <property type="project" value="UniProtKB-EC"/>
</dbReference>
<feature type="binding site" evidence="11">
    <location>
        <position position="264"/>
    </location>
    <ligand>
        <name>NAD(+)</name>
        <dbReference type="ChEBI" id="CHEBI:57540"/>
    </ligand>
</feature>
<keyword evidence="5 8" id="KW-0560">Oxidoreductase</keyword>
<feature type="binding site" evidence="10">
    <location>
        <position position="258"/>
    </location>
    <ligand>
        <name>substrate</name>
    </ligand>
</feature>
<dbReference type="Gene3D" id="1.20.5.100">
    <property type="entry name" value="Cytochrome c1, transmembrane anchor, C-terminal"/>
    <property type="match status" value="1"/>
</dbReference>
<accession>A0A6N8J8T3</accession>